<evidence type="ECO:0000313" key="8">
    <source>
        <dbReference type="Proteomes" id="UP000194841"/>
    </source>
</evidence>
<dbReference type="GO" id="GO:0050661">
    <property type="term" value="F:NADP binding"/>
    <property type="evidence" value="ECO:0007669"/>
    <property type="project" value="InterPro"/>
</dbReference>
<reference evidence="7 8" key="1">
    <citation type="submission" date="2017-02" db="EMBL/GenBank/DDBJ databases">
        <title>Pseudoalteromonas ulvae TC14 Genome.</title>
        <authorList>
            <person name="Molmeret M."/>
        </authorList>
    </citation>
    <scope>NUCLEOTIDE SEQUENCE [LARGE SCALE GENOMIC DNA]</scope>
    <source>
        <strain evidence="7">TC14</strain>
    </source>
</reference>
<dbReference type="Gene3D" id="3.20.20.70">
    <property type="entry name" value="Aldolase class I"/>
    <property type="match status" value="1"/>
</dbReference>
<dbReference type="PANTHER" id="PTHR43303">
    <property type="entry name" value="NADPH DEHYDROGENASE C23G7.10C-RELATED"/>
    <property type="match status" value="1"/>
</dbReference>
<protein>
    <submittedName>
        <fullName evidence="7">Oxidoreductase</fullName>
    </submittedName>
</protein>
<name>A0A244CLU0_PSEDV</name>
<dbReference type="AlphaFoldDB" id="A0A244CLU0"/>
<dbReference type="InterPro" id="IPR013785">
    <property type="entry name" value="Aldolase_TIM"/>
</dbReference>
<organism evidence="7 8">
    <name type="scientific">Pseudoalteromonas ulvae</name>
    <dbReference type="NCBI Taxonomy" id="107327"/>
    <lineage>
        <taxon>Bacteria</taxon>
        <taxon>Pseudomonadati</taxon>
        <taxon>Pseudomonadota</taxon>
        <taxon>Gammaproteobacteria</taxon>
        <taxon>Alteromonadales</taxon>
        <taxon>Pseudoalteromonadaceae</taxon>
        <taxon>Pseudoalteromonas</taxon>
    </lineage>
</organism>
<evidence type="ECO:0000256" key="1">
    <source>
        <dbReference type="ARBA" id="ARBA00001917"/>
    </source>
</evidence>
<dbReference type="SUPFAM" id="SSF51395">
    <property type="entry name" value="FMN-linked oxidoreductases"/>
    <property type="match status" value="1"/>
</dbReference>
<proteinExistence type="predicted"/>
<feature type="domain" description="NADH:flavin oxidoreductase/NADH oxidase N-terminal" evidence="6">
    <location>
        <begin position="3"/>
        <end position="341"/>
    </location>
</feature>
<dbReference type="OrthoDB" id="8523426at2"/>
<evidence type="ECO:0000256" key="3">
    <source>
        <dbReference type="ARBA" id="ARBA00022643"/>
    </source>
</evidence>
<dbReference type="PANTHER" id="PTHR43303:SF4">
    <property type="entry name" value="NADPH DEHYDROGENASE C23G7.10C-RELATED"/>
    <property type="match status" value="1"/>
</dbReference>
<keyword evidence="8" id="KW-1185">Reference proteome</keyword>
<dbReference type="CDD" id="cd02932">
    <property type="entry name" value="OYE_YqiM_FMN"/>
    <property type="match status" value="1"/>
</dbReference>
<dbReference type="RefSeq" id="WP_086745552.1">
    <property type="nucleotide sequence ID" value="NZ_MWPV01000006.1"/>
</dbReference>
<gene>
    <name evidence="7" type="ORF">B1199_18185</name>
</gene>
<dbReference type="InterPro" id="IPR001155">
    <property type="entry name" value="OxRdtase_FMN_N"/>
</dbReference>
<dbReference type="EMBL" id="MWPV01000006">
    <property type="protein sequence ID" value="OUL56587.1"/>
    <property type="molecule type" value="Genomic_DNA"/>
</dbReference>
<dbReference type="GO" id="GO:0003959">
    <property type="term" value="F:NADPH dehydrogenase activity"/>
    <property type="evidence" value="ECO:0007669"/>
    <property type="project" value="InterPro"/>
</dbReference>
<dbReference type="GO" id="GO:0010181">
    <property type="term" value="F:FMN binding"/>
    <property type="evidence" value="ECO:0007669"/>
    <property type="project" value="InterPro"/>
</dbReference>
<sequence length="361" mass="38978">MSQLFSPLALGPITLSNRIIIAPMCQYSAENGLATAWHTNHWCQLLQSGAGLCILEATAVSPEGRISDLDLGIWHDDCANSIEQQLRAGRACSNMPIFIQLAHAGRKASTRAPWLKYGARDANEPRGWPVLSSSALAYSPDFQTPTAMTGQDIEQFILDTVSASQRAADIGLNGIELHAAHGYLLHQFLSPLSNQRDDQYGGSLANRCRLLLDVFDAVKQQVGKTLAVGVRLSATDWVEGGWDLAQSLYLSKALESRGCDFIHVSTGGLSPAQNIPAAPLFQVPFASAIKAHVATPVIAVGLITEPTQAETIIKDQQADAVALARALIYQPRWPWHAAAELSAQLPIPPQYLRCVPPAIHN</sequence>
<dbReference type="Proteomes" id="UP000194841">
    <property type="component" value="Unassembled WGS sequence"/>
</dbReference>
<evidence type="ECO:0000259" key="6">
    <source>
        <dbReference type="Pfam" id="PF00724"/>
    </source>
</evidence>
<comment type="cofactor">
    <cofactor evidence="1">
        <name>FMN</name>
        <dbReference type="ChEBI" id="CHEBI:58210"/>
    </cofactor>
</comment>
<dbReference type="InterPro" id="IPR044152">
    <property type="entry name" value="YqjM-like"/>
</dbReference>
<keyword evidence="5" id="KW-0560">Oxidoreductase</keyword>
<comment type="caution">
    <text evidence="7">The sequence shown here is derived from an EMBL/GenBank/DDBJ whole genome shotgun (WGS) entry which is preliminary data.</text>
</comment>
<keyword evidence="2" id="KW-0285">Flavoprotein</keyword>
<evidence type="ECO:0000313" key="7">
    <source>
        <dbReference type="EMBL" id="OUL56587.1"/>
    </source>
</evidence>
<evidence type="ECO:0000256" key="2">
    <source>
        <dbReference type="ARBA" id="ARBA00022630"/>
    </source>
</evidence>
<evidence type="ECO:0000256" key="4">
    <source>
        <dbReference type="ARBA" id="ARBA00022857"/>
    </source>
</evidence>
<dbReference type="Pfam" id="PF00724">
    <property type="entry name" value="Oxidored_FMN"/>
    <property type="match status" value="1"/>
</dbReference>
<accession>A0A244CLU0</accession>
<keyword evidence="3" id="KW-0288">FMN</keyword>
<keyword evidence="4" id="KW-0521">NADP</keyword>
<evidence type="ECO:0000256" key="5">
    <source>
        <dbReference type="ARBA" id="ARBA00023002"/>
    </source>
</evidence>